<dbReference type="PANTHER" id="PTHR35469:SF5">
    <property type="entry name" value="TRANSMEMBRANE PROTEIN"/>
    <property type="match status" value="1"/>
</dbReference>
<reference evidence="2" key="1">
    <citation type="journal article" date="2021" name="Nat. Commun.">
        <title>Genomic analyses provide insights into spinach domestication and the genetic basis of agronomic traits.</title>
        <authorList>
            <person name="Cai X."/>
            <person name="Sun X."/>
            <person name="Xu C."/>
            <person name="Sun H."/>
            <person name="Wang X."/>
            <person name="Ge C."/>
            <person name="Zhang Z."/>
            <person name="Wang Q."/>
            <person name="Fei Z."/>
            <person name="Jiao C."/>
            <person name="Wang Q."/>
        </authorList>
    </citation>
    <scope>NUCLEOTIDE SEQUENCE [LARGE SCALE GENOMIC DNA]</scope>
    <source>
        <strain evidence="2">cv. Varoflay</strain>
    </source>
</reference>
<evidence type="ECO:0000313" key="3">
    <source>
        <dbReference type="RefSeq" id="XP_021848096.1"/>
    </source>
</evidence>
<reference evidence="3" key="2">
    <citation type="submission" date="2025-08" db="UniProtKB">
        <authorList>
            <consortium name="RefSeq"/>
        </authorList>
    </citation>
    <scope>IDENTIFICATION</scope>
    <source>
        <tissue evidence="3">Leaf</tissue>
    </source>
</reference>
<organism evidence="2 3">
    <name type="scientific">Spinacia oleracea</name>
    <name type="common">Spinach</name>
    <dbReference type="NCBI Taxonomy" id="3562"/>
    <lineage>
        <taxon>Eukaryota</taxon>
        <taxon>Viridiplantae</taxon>
        <taxon>Streptophyta</taxon>
        <taxon>Embryophyta</taxon>
        <taxon>Tracheophyta</taxon>
        <taxon>Spermatophyta</taxon>
        <taxon>Magnoliopsida</taxon>
        <taxon>eudicotyledons</taxon>
        <taxon>Gunneridae</taxon>
        <taxon>Pentapetalae</taxon>
        <taxon>Caryophyllales</taxon>
        <taxon>Chenopodiaceae</taxon>
        <taxon>Chenopodioideae</taxon>
        <taxon>Anserineae</taxon>
        <taxon>Spinacia</taxon>
    </lineage>
</organism>
<keyword evidence="1" id="KW-0812">Transmembrane</keyword>
<evidence type="ECO:0000313" key="2">
    <source>
        <dbReference type="Proteomes" id="UP000813463"/>
    </source>
</evidence>
<dbReference type="OrthoDB" id="1645757at2759"/>
<name>A0A9R0JUZ8_SPIOL</name>
<evidence type="ECO:0000256" key="1">
    <source>
        <dbReference type="SAM" id="Phobius"/>
    </source>
</evidence>
<dbReference type="GeneID" id="110787764"/>
<proteinExistence type="predicted"/>
<feature type="transmembrane region" description="Helical" evidence="1">
    <location>
        <begin position="91"/>
        <end position="108"/>
    </location>
</feature>
<dbReference type="AlphaFoldDB" id="A0A9R0JUZ8"/>
<dbReference type="Proteomes" id="UP000813463">
    <property type="component" value="Chromosome 4"/>
</dbReference>
<keyword evidence="2" id="KW-1185">Reference proteome</keyword>
<keyword evidence="1" id="KW-1133">Transmembrane helix</keyword>
<keyword evidence="1" id="KW-0472">Membrane</keyword>
<protein>
    <submittedName>
        <fullName evidence="3">Uncharacterized protein</fullName>
    </submittedName>
</protein>
<feature type="transmembrane region" description="Helical" evidence="1">
    <location>
        <begin position="149"/>
        <end position="168"/>
    </location>
</feature>
<dbReference type="KEGG" id="soe:110787764"/>
<feature type="transmembrane region" description="Helical" evidence="1">
    <location>
        <begin position="59"/>
        <end position="79"/>
    </location>
</feature>
<sequence>MIDDMEQELRVASIVDTRFPGKNKDSRPKPDPHRPLLFTAKELSSSIIASESTRTICSVSVALLVVLSFIDYPLLGINIVNSKSIIALRPLYMLLVTEFTVIISYLVLERRNSVSFEEDRKGSKGGGVNWERAEFLLEGGVVFHQTVRAVFIDLSVYVVLVICILSLVTRI</sequence>
<dbReference type="PANTHER" id="PTHR35469">
    <property type="entry name" value="TRANSMEMBRANE PROTEIN"/>
    <property type="match status" value="1"/>
</dbReference>
<dbReference type="RefSeq" id="XP_021848096.1">
    <property type="nucleotide sequence ID" value="XM_021992404.2"/>
</dbReference>
<gene>
    <name evidence="3" type="primary">LOC110787764</name>
</gene>
<accession>A0A9R0JUZ8</accession>